<comment type="catalytic activity">
    <reaction evidence="8">
        <text>RNA(n) + a ribonucleoside 5'-triphosphate = RNA(n+1) + diphosphate</text>
        <dbReference type="Rhea" id="RHEA:21248"/>
        <dbReference type="Rhea" id="RHEA-COMP:14527"/>
        <dbReference type="Rhea" id="RHEA-COMP:17342"/>
        <dbReference type="ChEBI" id="CHEBI:33019"/>
        <dbReference type="ChEBI" id="CHEBI:61557"/>
        <dbReference type="ChEBI" id="CHEBI:140395"/>
        <dbReference type="EC" id="2.7.7.48"/>
    </reaction>
</comment>
<organism evidence="10 11">
    <name type="scientific">Leviviridae sp</name>
    <dbReference type="NCBI Taxonomy" id="2027243"/>
    <lineage>
        <taxon>Viruses</taxon>
        <taxon>Riboviria</taxon>
        <taxon>Orthornavirae</taxon>
        <taxon>Lenarviricota</taxon>
        <taxon>Leviviricetes</taxon>
        <taxon>Norzivirales</taxon>
        <taxon>Fiersviridae</taxon>
    </lineage>
</organism>
<protein>
    <recommendedName>
        <fullName evidence="1">RNA-directed RNA polymerase</fullName>
        <ecNumber evidence="1">2.7.7.48</ecNumber>
    </recommendedName>
    <alternativeName>
        <fullName evidence="7">RNA replicase beta chain</fullName>
    </alternativeName>
</protein>
<evidence type="ECO:0000256" key="2">
    <source>
        <dbReference type="ARBA" id="ARBA00022484"/>
    </source>
</evidence>
<keyword evidence="5" id="KW-0547">Nucleotide-binding</keyword>
<dbReference type="EMBL" id="MZ679641">
    <property type="protein sequence ID" value="UJQ85370.1"/>
    <property type="molecule type" value="Genomic_RNA"/>
</dbReference>
<evidence type="ECO:0000256" key="7">
    <source>
        <dbReference type="ARBA" id="ARBA00030248"/>
    </source>
</evidence>
<name>A0ABY3SU24_9VIRU</name>
<keyword evidence="4" id="KW-0548">Nucleotidyltransferase</keyword>
<evidence type="ECO:0000313" key="11">
    <source>
        <dbReference type="Proteomes" id="UP001059590"/>
    </source>
</evidence>
<sequence length="543" mass="61305">MSHSRRNVYFSNSLQQRDLHLEVQGIIEGLPSDGGEFCRVEYLKSTLLSKFADPDPELSTLRSTAAYEKLRATEARNRETVHRLKKPVSIHGISSSALLFTARRYIIECLGDFDIDELFSRSEFSNGASISRRRGESSKYEKFDGSSAISASALPYLLTLVKGSSLLKNYFLYQQLVGGGWANSESNQLFTVPKSNDIDRVAAKEPDWNMFFQKGLGSMIRHRLRKVNIDLNDQTVNRELARLGSLDGSLSTLDLSSASDSVTEELVFQLMPADWFKHLSALRSTLGRFPDGTVHKWILMSTMGNGFTFELESLIFWALSKSVAYHFGVRGRISLYGDDFIVPTDMTTYLVELLGYCGFLVNSDKSFTTGFFRESCGGHYYKGLDVTPIYIRRPLTLQDLIGFINKFREWSCVNTRGVGDPRYFEFLEKLESLLPPWLLPRVKGGGFPISVSPHGNVDRSKPVTYLCGPGQAKHSVVEKTVILSDNSLLNRYLAWHYQKHNSPSSEDETSLKVVTTSTKLRLVKRRENPFGNVDTMLFPQEMT</sequence>
<keyword evidence="2" id="KW-0696">RNA-directed RNA polymerase</keyword>
<dbReference type="PROSITE" id="PS50522">
    <property type="entry name" value="RDRP_PHAGE"/>
    <property type="match status" value="1"/>
</dbReference>
<dbReference type="Proteomes" id="UP001059590">
    <property type="component" value="Chromosome"/>
</dbReference>
<keyword evidence="6" id="KW-0693">Viral RNA replication</keyword>
<dbReference type="InterPro" id="IPR005093">
    <property type="entry name" value="RNArep_beta"/>
</dbReference>
<reference evidence="10" key="2">
    <citation type="journal article" date="2022" name="Nat. Microbiol.">
        <title>RNA viromes from terrestrial sites across China expand environmental viral diversity.</title>
        <authorList>
            <person name="Chiapello M."/>
            <person name="Rodriguez-Romero J."/>
            <person name="Ayllon M.A."/>
            <person name="Turina M."/>
        </authorList>
    </citation>
    <scope>NUCLEOTIDE SEQUENCE</scope>
    <source>
        <strain evidence="10">306R-k141_275145</strain>
    </source>
</reference>
<evidence type="ECO:0000259" key="9">
    <source>
        <dbReference type="PROSITE" id="PS50522"/>
    </source>
</evidence>
<dbReference type="EC" id="2.7.7.48" evidence="1"/>
<feature type="domain" description="RdRp catalytic" evidence="9">
    <location>
        <begin position="239"/>
        <end position="370"/>
    </location>
</feature>
<reference evidence="10" key="1">
    <citation type="submission" date="2021-05" db="EMBL/GenBank/DDBJ databases">
        <authorList>
            <person name="Chen Y.-M."/>
            <person name="Zhang Y.-Z."/>
        </authorList>
    </citation>
    <scope>NUCLEOTIDE SEQUENCE</scope>
    <source>
        <strain evidence="10">306R-k141_275145</strain>
    </source>
</reference>
<dbReference type="Pfam" id="PF03431">
    <property type="entry name" value="RNA_replicase_B"/>
    <property type="match status" value="1"/>
</dbReference>
<evidence type="ECO:0000256" key="5">
    <source>
        <dbReference type="ARBA" id="ARBA00022741"/>
    </source>
</evidence>
<evidence type="ECO:0000256" key="4">
    <source>
        <dbReference type="ARBA" id="ARBA00022695"/>
    </source>
</evidence>
<evidence type="ECO:0000256" key="3">
    <source>
        <dbReference type="ARBA" id="ARBA00022679"/>
    </source>
</evidence>
<dbReference type="SUPFAM" id="SSF56672">
    <property type="entry name" value="DNA/RNA polymerases"/>
    <property type="match status" value="1"/>
</dbReference>
<keyword evidence="3" id="KW-0808">Transferase</keyword>
<dbReference type="InterPro" id="IPR007096">
    <property type="entry name" value="RNA-dir_Rpol_cat_phage"/>
</dbReference>
<keyword evidence="11" id="KW-1185">Reference proteome</keyword>
<evidence type="ECO:0000313" key="10">
    <source>
        <dbReference type="EMBL" id="UJQ85370.1"/>
    </source>
</evidence>
<accession>A0ABY3SU24</accession>
<dbReference type="InterPro" id="IPR043502">
    <property type="entry name" value="DNA/RNA_pol_sf"/>
</dbReference>
<evidence type="ECO:0000256" key="6">
    <source>
        <dbReference type="ARBA" id="ARBA00022953"/>
    </source>
</evidence>
<evidence type="ECO:0000256" key="8">
    <source>
        <dbReference type="ARBA" id="ARBA00048744"/>
    </source>
</evidence>
<proteinExistence type="predicted"/>
<evidence type="ECO:0000256" key="1">
    <source>
        <dbReference type="ARBA" id="ARBA00012494"/>
    </source>
</evidence>